<dbReference type="PANTHER" id="PTHR18964">
    <property type="entry name" value="ROK (REPRESSOR, ORF, KINASE) FAMILY"/>
    <property type="match status" value="1"/>
</dbReference>
<protein>
    <submittedName>
        <fullName evidence="2">ROK family protein</fullName>
    </submittedName>
</protein>
<evidence type="ECO:0000256" key="1">
    <source>
        <dbReference type="ARBA" id="ARBA00006479"/>
    </source>
</evidence>
<sequence>MNPYVGIEIDGDHMVLLADTPEGLLKHSVPTGKDCELAHLQREVELFVQRLPYTPKGIGMGMPGLVAGHDKVELSHVVPALNGVTAGQFSTAANLPVAFINDVKAATLAEAAHHADRDTVIVVMIDTFMASGVVVQGNLLRGAKGWSGEFGYMVMSVDGEPKLLDLLASGYAITSQTGVDSATIRQLLKQNDANALETVRKAGTYLGYALTNLIHLYNPDVLVIGGSTPAYRGYMEAAQSALEAQALPELLKCCSIEAPRVKSHSMAYGAREWIQKLESAT</sequence>
<gene>
    <name evidence="2" type="ORF">DX130_15170</name>
</gene>
<accession>A0A371PHX3</accession>
<dbReference type="EMBL" id="QUBQ01000002">
    <property type="protein sequence ID" value="REK74980.1"/>
    <property type="molecule type" value="Genomic_DNA"/>
</dbReference>
<evidence type="ECO:0000313" key="3">
    <source>
        <dbReference type="Proteomes" id="UP000261905"/>
    </source>
</evidence>
<dbReference type="Pfam" id="PF00480">
    <property type="entry name" value="ROK"/>
    <property type="match status" value="1"/>
</dbReference>
<dbReference type="Gene3D" id="3.30.420.40">
    <property type="match status" value="2"/>
</dbReference>
<dbReference type="PANTHER" id="PTHR18964:SF173">
    <property type="entry name" value="GLUCOKINASE"/>
    <property type="match status" value="1"/>
</dbReference>
<dbReference type="OrthoDB" id="9795247at2"/>
<reference evidence="2 3" key="1">
    <citation type="submission" date="2018-08" db="EMBL/GenBank/DDBJ databases">
        <title>Paenibacillus sp. M4BSY-1, whole genome shotgun sequence.</title>
        <authorList>
            <person name="Tuo L."/>
        </authorList>
    </citation>
    <scope>NUCLEOTIDE SEQUENCE [LARGE SCALE GENOMIC DNA]</scope>
    <source>
        <strain evidence="2 3">M4BSY-1</strain>
    </source>
</reference>
<dbReference type="AlphaFoldDB" id="A0A371PHX3"/>
<evidence type="ECO:0000313" key="2">
    <source>
        <dbReference type="EMBL" id="REK74980.1"/>
    </source>
</evidence>
<dbReference type="Proteomes" id="UP000261905">
    <property type="component" value="Unassembled WGS sequence"/>
</dbReference>
<keyword evidence="3" id="KW-1185">Reference proteome</keyword>
<dbReference type="RefSeq" id="WP_116046746.1">
    <property type="nucleotide sequence ID" value="NZ_QUBQ01000002.1"/>
</dbReference>
<dbReference type="InterPro" id="IPR043129">
    <property type="entry name" value="ATPase_NBD"/>
</dbReference>
<comment type="caution">
    <text evidence="2">The sequence shown here is derived from an EMBL/GenBank/DDBJ whole genome shotgun (WGS) entry which is preliminary data.</text>
</comment>
<dbReference type="InterPro" id="IPR000600">
    <property type="entry name" value="ROK"/>
</dbReference>
<dbReference type="SUPFAM" id="SSF53067">
    <property type="entry name" value="Actin-like ATPase domain"/>
    <property type="match status" value="1"/>
</dbReference>
<proteinExistence type="inferred from homology"/>
<comment type="similarity">
    <text evidence="1">Belongs to the ROK (NagC/XylR) family.</text>
</comment>
<name>A0A371PHX3_9BACL</name>
<organism evidence="2 3">
    <name type="scientific">Paenibacillus paeoniae</name>
    <dbReference type="NCBI Taxonomy" id="2292705"/>
    <lineage>
        <taxon>Bacteria</taxon>
        <taxon>Bacillati</taxon>
        <taxon>Bacillota</taxon>
        <taxon>Bacilli</taxon>
        <taxon>Bacillales</taxon>
        <taxon>Paenibacillaceae</taxon>
        <taxon>Paenibacillus</taxon>
    </lineage>
</organism>